<dbReference type="SUPFAM" id="SSF51905">
    <property type="entry name" value="FAD/NAD(P)-binding domain"/>
    <property type="match status" value="1"/>
</dbReference>
<evidence type="ECO:0000313" key="5">
    <source>
        <dbReference type="EMBL" id="ROW03908.1"/>
    </source>
</evidence>
<feature type="domain" description="FAD-dependent oxidoreductase 2 FAD-binding" evidence="4">
    <location>
        <begin position="14"/>
        <end position="45"/>
    </location>
</feature>
<dbReference type="InParanoid" id="A0A423WKP8"/>
<keyword evidence="3" id="KW-0560">Oxidoreductase</keyword>
<comment type="caution">
    <text evidence="5">The sequence shown here is derived from an EMBL/GenBank/DDBJ whole genome shotgun (WGS) entry which is preliminary data.</text>
</comment>
<dbReference type="InterPro" id="IPR050097">
    <property type="entry name" value="Ferredoxin-NADP_redctase_2"/>
</dbReference>
<dbReference type="PANTHER" id="PTHR48105">
    <property type="entry name" value="THIOREDOXIN REDUCTASE 1-RELATED-RELATED"/>
    <property type="match status" value="1"/>
</dbReference>
<evidence type="ECO:0000256" key="3">
    <source>
        <dbReference type="ARBA" id="ARBA00023002"/>
    </source>
</evidence>
<dbReference type="InterPro" id="IPR036188">
    <property type="entry name" value="FAD/NAD-bd_sf"/>
</dbReference>
<dbReference type="PRINTS" id="PR00368">
    <property type="entry name" value="FADPNR"/>
</dbReference>
<dbReference type="EMBL" id="LKEB01000048">
    <property type="protein sequence ID" value="ROW03908.1"/>
    <property type="molecule type" value="Genomic_DNA"/>
</dbReference>
<evidence type="ECO:0000256" key="1">
    <source>
        <dbReference type="ARBA" id="ARBA00009333"/>
    </source>
</evidence>
<dbReference type="OrthoDB" id="10260355at2759"/>
<comment type="similarity">
    <text evidence="1">Belongs to the class-II pyridine nucleotide-disulfide oxidoreductase family.</text>
</comment>
<name>A0A423WKP8_9PEZI</name>
<organism evidence="5 6">
    <name type="scientific">Cytospora leucostoma</name>
    <dbReference type="NCBI Taxonomy" id="1230097"/>
    <lineage>
        <taxon>Eukaryota</taxon>
        <taxon>Fungi</taxon>
        <taxon>Dikarya</taxon>
        <taxon>Ascomycota</taxon>
        <taxon>Pezizomycotina</taxon>
        <taxon>Sordariomycetes</taxon>
        <taxon>Sordariomycetidae</taxon>
        <taxon>Diaporthales</taxon>
        <taxon>Cytosporaceae</taxon>
        <taxon>Cytospora</taxon>
    </lineage>
</organism>
<protein>
    <recommendedName>
        <fullName evidence="4">FAD-dependent oxidoreductase 2 FAD-binding domain-containing protein</fullName>
    </recommendedName>
</protein>
<dbReference type="Pfam" id="PF00890">
    <property type="entry name" value="FAD_binding_2"/>
    <property type="match status" value="1"/>
</dbReference>
<dbReference type="Proteomes" id="UP000285146">
    <property type="component" value="Unassembled WGS sequence"/>
</dbReference>
<dbReference type="Gene3D" id="3.50.50.60">
    <property type="entry name" value="FAD/NAD(P)-binding domain"/>
    <property type="match status" value="3"/>
</dbReference>
<keyword evidence="2" id="KW-0285">Flavoprotein</keyword>
<evidence type="ECO:0000256" key="2">
    <source>
        <dbReference type="ARBA" id="ARBA00022630"/>
    </source>
</evidence>
<dbReference type="GO" id="GO:0097237">
    <property type="term" value="P:cellular response to toxic substance"/>
    <property type="evidence" value="ECO:0007669"/>
    <property type="project" value="UniProtKB-ARBA"/>
</dbReference>
<dbReference type="AlphaFoldDB" id="A0A423WKP8"/>
<reference evidence="5 6" key="1">
    <citation type="submission" date="2015-09" db="EMBL/GenBank/DDBJ databases">
        <title>Host preference determinants of Valsa canker pathogens revealed by comparative genomics.</title>
        <authorList>
            <person name="Yin Z."/>
            <person name="Huang L."/>
        </authorList>
    </citation>
    <scope>NUCLEOTIDE SEQUENCE [LARGE SCALE GENOMIC DNA]</scope>
    <source>
        <strain evidence="5 6">SXYLt</strain>
    </source>
</reference>
<sequence length="286" mass="30649">MVPQDKTPTPELVDVLIIGGGPAGLTAAVTAARNVHTAIVFDSQSYRNERTNHFHMLPTWDGKNPIAFRDAARQNTLENYETIFYENSLDCYHCLFCHGYEQRGSPSAGVLAIDDVAPLPIALHVARNAAQLAQFVTIYTNGDASRAADYEAAIGPSAPMAVDSRRITRFVLGPNQTGLTTHFEDGTTKDEAFLSHKPKSKLKSGSLARQLGLELTPQGDIKVSPPFGETSLGGCFAAGDNSSFLKTTPNAVNAGANTAAGVASHVQSRLYGQQSLSEFMQKQKPA</sequence>
<dbReference type="GO" id="GO:0016491">
    <property type="term" value="F:oxidoreductase activity"/>
    <property type="evidence" value="ECO:0007669"/>
    <property type="project" value="UniProtKB-KW"/>
</dbReference>
<proteinExistence type="inferred from homology"/>
<dbReference type="STRING" id="1230097.A0A423WKP8"/>
<evidence type="ECO:0000259" key="4">
    <source>
        <dbReference type="Pfam" id="PF00890"/>
    </source>
</evidence>
<keyword evidence="6" id="KW-1185">Reference proteome</keyword>
<accession>A0A423WKP8</accession>
<evidence type="ECO:0000313" key="6">
    <source>
        <dbReference type="Proteomes" id="UP000285146"/>
    </source>
</evidence>
<dbReference type="InterPro" id="IPR003953">
    <property type="entry name" value="FAD-dep_OxRdtase_2_FAD-bd"/>
</dbReference>
<gene>
    <name evidence="5" type="ORF">VPNG_07269</name>
</gene>